<dbReference type="OrthoDB" id="2555959at2759"/>
<evidence type="ECO:0000313" key="1">
    <source>
        <dbReference type="EMBL" id="KLU81852.1"/>
    </source>
</evidence>
<proteinExistence type="predicted"/>
<sequence>MSLWRAYQGLSSRARLGVGLGLLAWGTIGLTWGDEIAEARKFLKFSDRDKAQLEKITPKIVVVDSSREEKP</sequence>
<evidence type="ECO:0000313" key="2">
    <source>
        <dbReference type="EnsemblFungi" id="MAPG_00933T0"/>
    </source>
</evidence>
<dbReference type="EMBL" id="GL876966">
    <property type="protein sequence ID" value="KLU81852.1"/>
    <property type="molecule type" value="Genomic_DNA"/>
</dbReference>
<reference evidence="1" key="3">
    <citation type="submission" date="2011-03" db="EMBL/GenBank/DDBJ databases">
        <title>Annotation of Magnaporthe poae ATCC 64411.</title>
        <authorList>
            <person name="Ma L.-J."/>
            <person name="Dead R."/>
            <person name="Young S.K."/>
            <person name="Zeng Q."/>
            <person name="Gargeya S."/>
            <person name="Fitzgerald M."/>
            <person name="Haas B."/>
            <person name="Abouelleil A."/>
            <person name="Alvarado L."/>
            <person name="Arachchi H.M."/>
            <person name="Berlin A."/>
            <person name="Brown A."/>
            <person name="Chapman S.B."/>
            <person name="Chen Z."/>
            <person name="Dunbar C."/>
            <person name="Freedman E."/>
            <person name="Gearin G."/>
            <person name="Gellesch M."/>
            <person name="Goldberg J."/>
            <person name="Griggs A."/>
            <person name="Gujja S."/>
            <person name="Heiman D."/>
            <person name="Howarth C."/>
            <person name="Larson L."/>
            <person name="Lui A."/>
            <person name="MacDonald P.J.P."/>
            <person name="Mehta T."/>
            <person name="Montmayeur A."/>
            <person name="Murphy C."/>
            <person name="Neiman D."/>
            <person name="Pearson M."/>
            <person name="Priest M."/>
            <person name="Roberts A."/>
            <person name="Saif S."/>
            <person name="Shea T."/>
            <person name="Shenoy N."/>
            <person name="Sisk P."/>
            <person name="Stolte C."/>
            <person name="Sykes S."/>
            <person name="Yandava C."/>
            <person name="Wortman J."/>
            <person name="Nusbaum C."/>
            <person name="Birren B."/>
        </authorList>
    </citation>
    <scope>NUCLEOTIDE SEQUENCE</scope>
    <source>
        <strain evidence="1">ATCC 64411</strain>
    </source>
</reference>
<reference evidence="1" key="2">
    <citation type="submission" date="2010-05" db="EMBL/GenBank/DDBJ databases">
        <title>The Genome Sequence of Magnaporthe poae strain ATCC 64411.</title>
        <authorList>
            <consortium name="The Broad Institute Genome Sequencing Platform"/>
            <consortium name="Broad Institute Genome Sequencing Center for Infectious Disease"/>
            <person name="Ma L.-J."/>
            <person name="Dead R."/>
            <person name="Young S."/>
            <person name="Zeng Q."/>
            <person name="Koehrsen M."/>
            <person name="Alvarado L."/>
            <person name="Berlin A."/>
            <person name="Chapman S.B."/>
            <person name="Chen Z."/>
            <person name="Freedman E."/>
            <person name="Gellesch M."/>
            <person name="Goldberg J."/>
            <person name="Griggs A."/>
            <person name="Gujja S."/>
            <person name="Heilman E.R."/>
            <person name="Heiman D."/>
            <person name="Hepburn T."/>
            <person name="Howarth C."/>
            <person name="Jen D."/>
            <person name="Larson L."/>
            <person name="Mehta T."/>
            <person name="Neiman D."/>
            <person name="Pearson M."/>
            <person name="Roberts A."/>
            <person name="Saif S."/>
            <person name="Shea T."/>
            <person name="Shenoy N."/>
            <person name="Sisk P."/>
            <person name="Stolte C."/>
            <person name="Sykes S."/>
            <person name="Walk T."/>
            <person name="White J."/>
            <person name="Yandava C."/>
            <person name="Haas B."/>
            <person name="Nusbaum C."/>
            <person name="Birren B."/>
        </authorList>
    </citation>
    <scope>NUCLEOTIDE SEQUENCE</scope>
    <source>
        <strain evidence="1">ATCC 64411</strain>
    </source>
</reference>
<dbReference type="EnsemblFungi" id="MAPG_00933T0">
    <property type="protein sequence ID" value="MAPG_00933T0"/>
    <property type="gene ID" value="MAPG_00933"/>
</dbReference>
<gene>
    <name evidence="1" type="ORF">MAPG_00933</name>
</gene>
<reference evidence="2" key="5">
    <citation type="submission" date="2015-06" db="UniProtKB">
        <authorList>
            <consortium name="EnsemblFungi"/>
        </authorList>
    </citation>
    <scope>IDENTIFICATION</scope>
    <source>
        <strain evidence="2">ATCC 64411</strain>
    </source>
</reference>
<protein>
    <submittedName>
        <fullName evidence="1 2">Uncharacterized protein</fullName>
    </submittedName>
</protein>
<dbReference type="AlphaFoldDB" id="A0A0C4DMC8"/>
<dbReference type="EMBL" id="ADBL01000226">
    <property type="status" value="NOT_ANNOTATED_CDS"/>
    <property type="molecule type" value="Genomic_DNA"/>
</dbReference>
<dbReference type="VEuPathDB" id="FungiDB:MAPG_00933"/>
<organism evidence="2 3">
    <name type="scientific">Magnaporthiopsis poae (strain ATCC 64411 / 73-15)</name>
    <name type="common">Kentucky bluegrass fungus</name>
    <name type="synonym">Magnaporthe poae</name>
    <dbReference type="NCBI Taxonomy" id="644358"/>
    <lineage>
        <taxon>Eukaryota</taxon>
        <taxon>Fungi</taxon>
        <taxon>Dikarya</taxon>
        <taxon>Ascomycota</taxon>
        <taxon>Pezizomycotina</taxon>
        <taxon>Sordariomycetes</taxon>
        <taxon>Sordariomycetidae</taxon>
        <taxon>Magnaporthales</taxon>
        <taxon>Magnaporthaceae</taxon>
        <taxon>Magnaporthiopsis</taxon>
    </lineage>
</organism>
<dbReference type="Proteomes" id="UP000011715">
    <property type="component" value="Unassembled WGS sequence"/>
</dbReference>
<reference evidence="3" key="1">
    <citation type="submission" date="2010-05" db="EMBL/GenBank/DDBJ databases">
        <title>The genome sequence of Magnaporthe poae strain ATCC 64411.</title>
        <authorList>
            <person name="Ma L.-J."/>
            <person name="Dead R."/>
            <person name="Young S."/>
            <person name="Zeng Q."/>
            <person name="Koehrsen M."/>
            <person name="Alvarado L."/>
            <person name="Berlin A."/>
            <person name="Chapman S.B."/>
            <person name="Chen Z."/>
            <person name="Freedman E."/>
            <person name="Gellesch M."/>
            <person name="Goldberg J."/>
            <person name="Griggs A."/>
            <person name="Gujja S."/>
            <person name="Heilman E.R."/>
            <person name="Heiman D."/>
            <person name="Hepburn T."/>
            <person name="Howarth C."/>
            <person name="Jen D."/>
            <person name="Larson L."/>
            <person name="Mehta T."/>
            <person name="Neiman D."/>
            <person name="Pearson M."/>
            <person name="Roberts A."/>
            <person name="Saif S."/>
            <person name="Shea T."/>
            <person name="Shenoy N."/>
            <person name="Sisk P."/>
            <person name="Stolte C."/>
            <person name="Sykes S."/>
            <person name="Walk T."/>
            <person name="White J."/>
            <person name="Yandava C."/>
            <person name="Haas B."/>
            <person name="Nusbaum C."/>
            <person name="Birren B."/>
        </authorList>
    </citation>
    <scope>NUCLEOTIDE SEQUENCE [LARGE SCALE GENOMIC DNA]</scope>
    <source>
        <strain evidence="3">ATCC 64411 / 73-15</strain>
    </source>
</reference>
<accession>A0A0C4DMC8</accession>
<reference evidence="2" key="4">
    <citation type="journal article" date="2015" name="G3 (Bethesda)">
        <title>Genome sequences of three phytopathogenic species of the Magnaporthaceae family of fungi.</title>
        <authorList>
            <person name="Okagaki L.H."/>
            <person name="Nunes C.C."/>
            <person name="Sailsbery J."/>
            <person name="Clay B."/>
            <person name="Brown D."/>
            <person name="John T."/>
            <person name="Oh Y."/>
            <person name="Young N."/>
            <person name="Fitzgerald M."/>
            <person name="Haas B.J."/>
            <person name="Zeng Q."/>
            <person name="Young S."/>
            <person name="Adiconis X."/>
            <person name="Fan L."/>
            <person name="Levin J.Z."/>
            <person name="Mitchell T.K."/>
            <person name="Okubara P.A."/>
            <person name="Farman M.L."/>
            <person name="Kohn L.M."/>
            <person name="Birren B."/>
            <person name="Ma L.-J."/>
            <person name="Dean R.A."/>
        </authorList>
    </citation>
    <scope>NUCLEOTIDE SEQUENCE</scope>
    <source>
        <strain evidence="2">ATCC 64411 / 73-15</strain>
    </source>
</reference>
<keyword evidence="3" id="KW-1185">Reference proteome</keyword>
<name>A0A0C4DMC8_MAGP6</name>
<evidence type="ECO:0000313" key="3">
    <source>
        <dbReference type="Proteomes" id="UP000011715"/>
    </source>
</evidence>
<dbReference type="STRING" id="644358.A0A0C4DMC8"/>
<dbReference type="eggNOG" id="ENOG502RJUI">
    <property type="taxonomic scope" value="Eukaryota"/>
</dbReference>